<keyword evidence="3" id="KW-0964">Secreted</keyword>
<keyword evidence="11" id="KW-0812">Transmembrane</keyword>
<evidence type="ECO:0000256" key="3">
    <source>
        <dbReference type="ARBA" id="ARBA00022525"/>
    </source>
</evidence>
<feature type="compositionally biased region" description="Low complexity" evidence="10">
    <location>
        <begin position="166"/>
        <end position="182"/>
    </location>
</feature>
<name>A0ABW1QTQ9_9ACTN</name>
<evidence type="ECO:0000256" key="10">
    <source>
        <dbReference type="SAM" id="MobiDB-lite"/>
    </source>
</evidence>
<keyword evidence="4" id="KW-0929">Antimicrobial</keyword>
<feature type="transmembrane region" description="Helical" evidence="11">
    <location>
        <begin position="188"/>
        <end position="206"/>
    </location>
</feature>
<dbReference type="SUPFAM" id="SSF49319">
    <property type="entry name" value="Actinoxanthin-like"/>
    <property type="match status" value="1"/>
</dbReference>
<protein>
    <submittedName>
        <fullName evidence="14">Neocarzinostatin apoprotein domain-containing protein</fullName>
    </submittedName>
</protein>
<evidence type="ECO:0000259" key="13">
    <source>
        <dbReference type="PROSITE" id="PS50847"/>
    </source>
</evidence>
<sequence>MRKTPKKLTRAFAGVAGLALVGFASPAFAAATLEVSKTTGLADGDQITVSGTGFKPGLASIAVGQCKEGMTGPVDCNTATGATFVTADANGNIKELSLVMKEEFKGINCSTQKCIIGAQPLPNAVDAETLKANTVYYDISFGAAAADPAPAETPAPAPAPAPAPTPGDTTTSTTAAGELPKTGAGETLGLALGGGLLLLAGGVAALRMTPRRNEGVA</sequence>
<keyword evidence="11" id="KW-1133">Transmembrane helix</keyword>
<evidence type="ECO:0000256" key="6">
    <source>
        <dbReference type="ARBA" id="ARBA00023022"/>
    </source>
</evidence>
<evidence type="ECO:0000256" key="9">
    <source>
        <dbReference type="ARBA" id="ARBA00023157"/>
    </source>
</evidence>
<evidence type="ECO:0000256" key="11">
    <source>
        <dbReference type="SAM" id="Phobius"/>
    </source>
</evidence>
<keyword evidence="6" id="KW-0044">Antibiotic</keyword>
<evidence type="ECO:0000256" key="1">
    <source>
        <dbReference type="ARBA" id="ARBA00010648"/>
    </source>
</evidence>
<feature type="signal peptide" evidence="12">
    <location>
        <begin position="1"/>
        <end position="29"/>
    </location>
</feature>
<keyword evidence="8" id="KW-0238">DNA-binding</keyword>
<evidence type="ECO:0000256" key="5">
    <source>
        <dbReference type="ARBA" id="ARBA00022729"/>
    </source>
</evidence>
<evidence type="ECO:0000256" key="4">
    <source>
        <dbReference type="ARBA" id="ARBA00022529"/>
    </source>
</evidence>
<dbReference type="Proteomes" id="UP001596098">
    <property type="component" value="Unassembled WGS sequence"/>
</dbReference>
<feature type="chain" id="PRO_5046242810" evidence="12">
    <location>
        <begin position="30"/>
        <end position="217"/>
    </location>
</feature>
<dbReference type="PROSITE" id="PS50847">
    <property type="entry name" value="GRAM_POS_ANCHORING"/>
    <property type="match status" value="1"/>
</dbReference>
<dbReference type="EMBL" id="JBHSQI010000001">
    <property type="protein sequence ID" value="MFC6152383.1"/>
    <property type="molecule type" value="Genomic_DNA"/>
</dbReference>
<evidence type="ECO:0000256" key="8">
    <source>
        <dbReference type="ARBA" id="ARBA00023125"/>
    </source>
</evidence>
<keyword evidence="7" id="KW-0572">Peptidoglycan-anchor</keyword>
<evidence type="ECO:0000313" key="14">
    <source>
        <dbReference type="EMBL" id="MFC6152383.1"/>
    </source>
</evidence>
<feature type="region of interest" description="Disordered" evidence="10">
    <location>
        <begin position="147"/>
        <end position="182"/>
    </location>
</feature>
<dbReference type="InterPro" id="IPR019931">
    <property type="entry name" value="LPXTG_anchor"/>
</dbReference>
<dbReference type="Pfam" id="PF00960">
    <property type="entry name" value="Neocarzinostat"/>
    <property type="match status" value="1"/>
</dbReference>
<keyword evidence="2" id="KW-0134">Cell wall</keyword>
<dbReference type="Pfam" id="PF00746">
    <property type="entry name" value="Gram_pos_anchor"/>
    <property type="match status" value="1"/>
</dbReference>
<comment type="caution">
    <text evidence="14">The sequence shown here is derived from an EMBL/GenBank/DDBJ whole genome shotgun (WGS) entry which is preliminary data.</text>
</comment>
<accession>A0ABW1QTQ9</accession>
<gene>
    <name evidence="14" type="ORF">ACFPWU_01725</name>
</gene>
<dbReference type="InterPro" id="IPR027273">
    <property type="entry name" value="Neocarzinostatin-like"/>
</dbReference>
<keyword evidence="5 12" id="KW-0732">Signal</keyword>
<keyword evidence="9" id="KW-1015">Disulfide bond</keyword>
<evidence type="ECO:0000256" key="2">
    <source>
        <dbReference type="ARBA" id="ARBA00022512"/>
    </source>
</evidence>
<dbReference type="InterPro" id="IPR002186">
    <property type="entry name" value="Neocarzinostatin_fam"/>
</dbReference>
<keyword evidence="11" id="KW-0472">Membrane</keyword>
<dbReference type="Gene3D" id="2.60.40.230">
    <property type="entry name" value="Neocarzinostatin-like"/>
    <property type="match status" value="1"/>
</dbReference>
<keyword evidence="15" id="KW-1185">Reference proteome</keyword>
<reference evidence="15" key="1">
    <citation type="journal article" date="2019" name="Int. J. Syst. Evol. Microbiol.">
        <title>The Global Catalogue of Microorganisms (GCM) 10K type strain sequencing project: providing services to taxonomists for standard genome sequencing and annotation.</title>
        <authorList>
            <consortium name="The Broad Institute Genomics Platform"/>
            <consortium name="The Broad Institute Genome Sequencing Center for Infectious Disease"/>
            <person name="Wu L."/>
            <person name="Ma J."/>
        </authorList>
    </citation>
    <scope>NUCLEOTIDE SEQUENCE [LARGE SCALE GENOMIC DNA]</scope>
    <source>
        <strain evidence="15">DFY28</strain>
    </source>
</reference>
<feature type="compositionally biased region" description="Pro residues" evidence="10">
    <location>
        <begin position="151"/>
        <end position="165"/>
    </location>
</feature>
<evidence type="ECO:0000256" key="7">
    <source>
        <dbReference type="ARBA" id="ARBA00023088"/>
    </source>
</evidence>
<dbReference type="RefSeq" id="WP_128220615.1">
    <property type="nucleotide sequence ID" value="NZ_CP034929.1"/>
</dbReference>
<organism evidence="14 15">
    <name type="scientific">Nocardioides yefusunii</name>
    <dbReference type="NCBI Taxonomy" id="2500546"/>
    <lineage>
        <taxon>Bacteria</taxon>
        <taxon>Bacillati</taxon>
        <taxon>Actinomycetota</taxon>
        <taxon>Actinomycetes</taxon>
        <taxon>Propionibacteriales</taxon>
        <taxon>Nocardioidaceae</taxon>
        <taxon>Nocardioides</taxon>
    </lineage>
</organism>
<dbReference type="NCBIfam" id="TIGR01167">
    <property type="entry name" value="LPXTG_anchor"/>
    <property type="match status" value="1"/>
</dbReference>
<evidence type="ECO:0000313" key="15">
    <source>
        <dbReference type="Proteomes" id="UP001596098"/>
    </source>
</evidence>
<evidence type="ECO:0000256" key="12">
    <source>
        <dbReference type="SAM" id="SignalP"/>
    </source>
</evidence>
<feature type="domain" description="Gram-positive cocci surface proteins LPxTG" evidence="13">
    <location>
        <begin position="179"/>
        <end position="217"/>
    </location>
</feature>
<proteinExistence type="inferred from homology"/>
<comment type="similarity">
    <text evidence="1">Belongs to the neocarzinostatin family.</text>
</comment>